<name>A0ABU3PW84_9ACTN</name>
<feature type="transmembrane region" description="Helical" evidence="7">
    <location>
        <begin position="170"/>
        <end position="190"/>
    </location>
</feature>
<gene>
    <name evidence="8" type="ORF">RDV89_10510</name>
</gene>
<feature type="transmembrane region" description="Helical" evidence="7">
    <location>
        <begin position="137"/>
        <end position="158"/>
    </location>
</feature>
<feature type="compositionally biased region" description="Basic and acidic residues" evidence="6">
    <location>
        <begin position="317"/>
        <end position="331"/>
    </location>
</feature>
<evidence type="ECO:0000256" key="3">
    <source>
        <dbReference type="ARBA" id="ARBA00022692"/>
    </source>
</evidence>
<proteinExistence type="predicted"/>
<reference evidence="8 9" key="1">
    <citation type="submission" date="2023-08" db="EMBL/GenBank/DDBJ databases">
        <title>Nocardioides seae sp. nov., a bacterium isolated from a soil.</title>
        <authorList>
            <person name="Wang X."/>
        </authorList>
    </citation>
    <scope>NUCLEOTIDE SEQUENCE [LARGE SCALE GENOMIC DNA]</scope>
    <source>
        <strain evidence="8 9">YZH12</strain>
    </source>
</reference>
<evidence type="ECO:0000256" key="7">
    <source>
        <dbReference type="SAM" id="Phobius"/>
    </source>
</evidence>
<dbReference type="EMBL" id="JAVYII010000004">
    <property type="protein sequence ID" value="MDT9593499.1"/>
    <property type="molecule type" value="Genomic_DNA"/>
</dbReference>
<keyword evidence="4 7" id="KW-1133">Transmembrane helix</keyword>
<dbReference type="Pfam" id="PF03631">
    <property type="entry name" value="Virul_fac_BrkB"/>
    <property type="match status" value="1"/>
</dbReference>
<organism evidence="8 9">
    <name type="scientific">Nocardioides imazamoxiresistens</name>
    <dbReference type="NCBI Taxonomy" id="3231893"/>
    <lineage>
        <taxon>Bacteria</taxon>
        <taxon>Bacillati</taxon>
        <taxon>Actinomycetota</taxon>
        <taxon>Actinomycetes</taxon>
        <taxon>Propionibacteriales</taxon>
        <taxon>Nocardioidaceae</taxon>
        <taxon>Nocardioides</taxon>
    </lineage>
</organism>
<keyword evidence="9" id="KW-1185">Reference proteome</keyword>
<dbReference type="RefSeq" id="WP_315732994.1">
    <property type="nucleotide sequence ID" value="NZ_JAVYII010000004.1"/>
</dbReference>
<comment type="subcellular location">
    <subcellularLocation>
        <location evidence="1">Cell membrane</location>
        <topology evidence="1">Multi-pass membrane protein</topology>
    </subcellularLocation>
</comment>
<keyword evidence="2" id="KW-1003">Cell membrane</keyword>
<evidence type="ECO:0000256" key="1">
    <source>
        <dbReference type="ARBA" id="ARBA00004651"/>
    </source>
</evidence>
<evidence type="ECO:0000256" key="2">
    <source>
        <dbReference type="ARBA" id="ARBA00022475"/>
    </source>
</evidence>
<dbReference type="InterPro" id="IPR017039">
    <property type="entry name" value="Virul_fac_BrkB"/>
</dbReference>
<dbReference type="PANTHER" id="PTHR30213:SF1">
    <property type="entry name" value="INNER MEMBRANE PROTEIN YHJD"/>
    <property type="match status" value="1"/>
</dbReference>
<evidence type="ECO:0000256" key="6">
    <source>
        <dbReference type="SAM" id="MobiDB-lite"/>
    </source>
</evidence>
<evidence type="ECO:0000313" key="9">
    <source>
        <dbReference type="Proteomes" id="UP001268542"/>
    </source>
</evidence>
<accession>A0ABU3PW84</accession>
<evidence type="ECO:0000313" key="8">
    <source>
        <dbReference type="EMBL" id="MDT9593499.1"/>
    </source>
</evidence>
<evidence type="ECO:0000256" key="5">
    <source>
        <dbReference type="ARBA" id="ARBA00023136"/>
    </source>
</evidence>
<sequence length="331" mass="34786">MDAYQRDHPAIGLPVAVVYKYGDDGGGHLAALVTYYGFVSLFPLLLLGSTVLGIVLEGDPELQQRILDSAMSQIPVVGADLARPEQLGGGVLGILIGGAGAIYGALGVGQAVQNASNTAWNVPRHLRPNPFTGRLRSAGLAAVIGSNVIATTAAAGVVGRADFLGPATSVLAFAVTFGVHLATFAVVLRLSAASGPPWRRVLPGAVLASVAWIALQYGGVAFVGRYVASSPSTNGVFAVVLGLLAFLYLTSVAIVLSIELNVVLAENLYPRSLLTPFTDDVVLTEADEHSYEEIAKAQKLKGFQQIEVSFEPENETEPEHEPERHRDQPVP</sequence>
<keyword evidence="3 7" id="KW-0812">Transmembrane</keyword>
<keyword evidence="5 7" id="KW-0472">Membrane</keyword>
<feature type="transmembrane region" description="Helical" evidence="7">
    <location>
        <begin position="202"/>
        <end position="224"/>
    </location>
</feature>
<dbReference type="PANTHER" id="PTHR30213">
    <property type="entry name" value="INNER MEMBRANE PROTEIN YHJD"/>
    <property type="match status" value="1"/>
</dbReference>
<dbReference type="Proteomes" id="UP001268542">
    <property type="component" value="Unassembled WGS sequence"/>
</dbReference>
<feature type="transmembrane region" description="Helical" evidence="7">
    <location>
        <begin position="236"/>
        <end position="264"/>
    </location>
</feature>
<feature type="region of interest" description="Disordered" evidence="6">
    <location>
        <begin position="310"/>
        <end position="331"/>
    </location>
</feature>
<comment type="caution">
    <text evidence="8">The sequence shown here is derived from an EMBL/GenBank/DDBJ whole genome shotgun (WGS) entry which is preliminary data.</text>
</comment>
<feature type="transmembrane region" description="Helical" evidence="7">
    <location>
        <begin position="35"/>
        <end position="56"/>
    </location>
</feature>
<evidence type="ECO:0000256" key="4">
    <source>
        <dbReference type="ARBA" id="ARBA00022989"/>
    </source>
</evidence>
<protein>
    <submittedName>
        <fullName evidence="8">YihY/virulence factor BrkB family protein</fullName>
    </submittedName>
</protein>